<reference evidence="2 3" key="1">
    <citation type="submission" date="2016-10" db="EMBL/GenBank/DDBJ databases">
        <authorList>
            <person name="de Groot N.N."/>
        </authorList>
    </citation>
    <scope>NUCLEOTIDE SEQUENCE [LARGE SCALE GENOMIC DNA]</scope>
    <source>
        <strain evidence="2 3">GAS522</strain>
    </source>
</reference>
<feature type="compositionally biased region" description="Basic and acidic residues" evidence="1">
    <location>
        <begin position="145"/>
        <end position="154"/>
    </location>
</feature>
<sequence>MNDTVDYKLFEVPLLGRNIAASRTPRLQPSAIVEYSDMLSREVSAARWTTDPENGEPLNSAGQTIVQHLEHSLKTRPHWLLPTVLEDQADAVWLAEVPNLTVRGARHNQIEKNVGSKAAADILFKEEALRYGVTDPMSLQPGRKPGSDGTEKKPAANLSDNPWSVQYRGDATARAARIASIIKTGTRFAEGMAKAAGTTVGKPLSR</sequence>
<feature type="region of interest" description="Disordered" evidence="1">
    <location>
        <begin position="134"/>
        <end position="163"/>
    </location>
</feature>
<dbReference type="AlphaFoldDB" id="A0A1H5AMX6"/>
<dbReference type="RefSeq" id="WP_074822636.1">
    <property type="nucleotide sequence ID" value="NZ_FNTI01000001.1"/>
</dbReference>
<protein>
    <submittedName>
        <fullName evidence="2">Uncharacterized protein</fullName>
    </submittedName>
</protein>
<gene>
    <name evidence="2" type="ORF">SAMN05444171_4088</name>
</gene>
<organism evidence="2 3">
    <name type="scientific">Bradyrhizobium lablabi</name>
    <dbReference type="NCBI Taxonomy" id="722472"/>
    <lineage>
        <taxon>Bacteria</taxon>
        <taxon>Pseudomonadati</taxon>
        <taxon>Pseudomonadota</taxon>
        <taxon>Alphaproteobacteria</taxon>
        <taxon>Hyphomicrobiales</taxon>
        <taxon>Nitrobacteraceae</taxon>
        <taxon>Bradyrhizobium</taxon>
    </lineage>
</organism>
<evidence type="ECO:0000256" key="1">
    <source>
        <dbReference type="SAM" id="MobiDB-lite"/>
    </source>
</evidence>
<name>A0A1H5AMX6_9BRAD</name>
<evidence type="ECO:0000313" key="3">
    <source>
        <dbReference type="Proteomes" id="UP000183208"/>
    </source>
</evidence>
<dbReference type="EMBL" id="FNTI01000001">
    <property type="protein sequence ID" value="SED43201.1"/>
    <property type="molecule type" value="Genomic_DNA"/>
</dbReference>
<dbReference type="Proteomes" id="UP000183208">
    <property type="component" value="Unassembled WGS sequence"/>
</dbReference>
<accession>A0A1H5AMX6</accession>
<evidence type="ECO:0000313" key="2">
    <source>
        <dbReference type="EMBL" id="SED43201.1"/>
    </source>
</evidence>
<proteinExistence type="predicted"/>